<dbReference type="EMBL" id="CP010897">
    <property type="protein sequence ID" value="AJP56804.1"/>
    <property type="molecule type" value="Genomic_DNA"/>
</dbReference>
<reference evidence="9" key="1">
    <citation type="submission" date="2015-02" db="EMBL/GenBank/DDBJ databases">
        <title>Complete Genome Sequencing of Pandoraea vervacti NS15 sp. nov.</title>
        <authorList>
            <person name="Chan K.-G."/>
        </authorList>
    </citation>
    <scope>NUCLEOTIDE SEQUENCE [LARGE SCALE GENOMIC DNA]</scope>
    <source>
        <strain evidence="9">NS15</strain>
    </source>
</reference>
<evidence type="ECO:0000256" key="4">
    <source>
        <dbReference type="ARBA" id="ARBA00022827"/>
    </source>
</evidence>
<dbReference type="Gene3D" id="1.20.140.10">
    <property type="entry name" value="Butyryl-CoA Dehydrogenase, subunit A, domain 3"/>
    <property type="match status" value="1"/>
</dbReference>
<dbReference type="Pfam" id="PF02771">
    <property type="entry name" value="Acyl-CoA_dh_N"/>
    <property type="match status" value="1"/>
</dbReference>
<evidence type="ECO:0000313" key="9">
    <source>
        <dbReference type="Proteomes" id="UP000035085"/>
    </source>
</evidence>
<evidence type="ECO:0000259" key="7">
    <source>
        <dbReference type="Pfam" id="PF02771"/>
    </source>
</evidence>
<dbReference type="RefSeq" id="WP_044454890.1">
    <property type="nucleotide sequence ID" value="NZ_CP010897.2"/>
</dbReference>
<dbReference type="Pfam" id="PF00441">
    <property type="entry name" value="Acyl-CoA_dh_1"/>
    <property type="match status" value="1"/>
</dbReference>
<dbReference type="InterPro" id="IPR013786">
    <property type="entry name" value="AcylCoA_DH/ox_N"/>
</dbReference>
<feature type="domain" description="Acyl-CoA dehydrogenase/oxidase N-terminal" evidence="7">
    <location>
        <begin position="10"/>
        <end position="123"/>
    </location>
</feature>
<dbReference type="InterPro" id="IPR037069">
    <property type="entry name" value="AcylCoA_DH/ox_N_sf"/>
</dbReference>
<comment type="cofactor">
    <cofactor evidence="1">
        <name>FAD</name>
        <dbReference type="ChEBI" id="CHEBI:57692"/>
    </cofactor>
</comment>
<sequence length="388" mass="41445">MIGAQDFSLTPDQLMIQESAAQFLDDRSASAMVRAAMESASGFDASLWTAMSQDLGWTGTHIPEAYGGLDLSFVELTLLLEQMGRRLACSPFFATVVMGATTLMMAADHETKARLLPQIASGELTATVGFGARGVDWDPASVTAVAEPVEGGYRLSGGFRHVPDGSTAALLLLVARLHGEIALFSVNANADGLTAREHANLDRTRRIAHVTLDGVVVDSTSLICRGTSLNDALARVRAMAGIALASEQLGAAQQCLDMTLAYAAERVQFGRPINSFQAVKHRCAEMMVKIEATRSAIYGAARFVTTTPDTASLLLEAACAKTFASEALFFCAQEAIQLHGGVGFTWEYDPHLYFKRAQASSQWFGSPGTLREEVAISLLDAARPVSCQ</sequence>
<dbReference type="PANTHER" id="PTHR43884:SF20">
    <property type="entry name" value="ACYL-COA DEHYDROGENASE FADE28"/>
    <property type="match status" value="1"/>
</dbReference>
<dbReference type="Gene3D" id="1.10.540.10">
    <property type="entry name" value="Acyl-CoA dehydrogenase/oxidase, N-terminal domain"/>
    <property type="match status" value="1"/>
</dbReference>
<keyword evidence="3" id="KW-0285">Flavoprotein</keyword>
<evidence type="ECO:0000256" key="2">
    <source>
        <dbReference type="ARBA" id="ARBA00009347"/>
    </source>
</evidence>
<accession>A0ABM5SWD2</accession>
<evidence type="ECO:0000259" key="6">
    <source>
        <dbReference type="Pfam" id="PF00441"/>
    </source>
</evidence>
<evidence type="ECO:0000256" key="3">
    <source>
        <dbReference type="ARBA" id="ARBA00022630"/>
    </source>
</evidence>
<evidence type="ECO:0000313" key="8">
    <source>
        <dbReference type="EMBL" id="AJP56804.1"/>
    </source>
</evidence>
<name>A0ABM5SWD2_9BURK</name>
<dbReference type="SUPFAM" id="SSF56645">
    <property type="entry name" value="Acyl-CoA dehydrogenase NM domain-like"/>
    <property type="match status" value="1"/>
</dbReference>
<dbReference type="PANTHER" id="PTHR43884">
    <property type="entry name" value="ACYL-COA DEHYDROGENASE"/>
    <property type="match status" value="1"/>
</dbReference>
<dbReference type="InterPro" id="IPR046373">
    <property type="entry name" value="Acyl-CoA_Oxase/DH_mid-dom_sf"/>
</dbReference>
<dbReference type="InterPro" id="IPR036250">
    <property type="entry name" value="AcylCo_DH-like_C"/>
</dbReference>
<dbReference type="SUPFAM" id="SSF47203">
    <property type="entry name" value="Acyl-CoA dehydrogenase C-terminal domain-like"/>
    <property type="match status" value="1"/>
</dbReference>
<dbReference type="Proteomes" id="UP000035085">
    <property type="component" value="Chromosome"/>
</dbReference>
<keyword evidence="4" id="KW-0274">FAD</keyword>
<gene>
    <name evidence="8" type="ORF">UC34_06985</name>
</gene>
<dbReference type="CDD" id="cd00567">
    <property type="entry name" value="ACAD"/>
    <property type="match status" value="1"/>
</dbReference>
<keyword evidence="9" id="KW-1185">Reference proteome</keyword>
<protein>
    <recommendedName>
        <fullName evidence="10">Acyl-CoA dehydrogenase</fullName>
    </recommendedName>
</protein>
<comment type="similarity">
    <text evidence="2">Belongs to the acyl-CoA dehydrogenase family.</text>
</comment>
<dbReference type="Gene3D" id="2.40.110.10">
    <property type="entry name" value="Butyryl-CoA Dehydrogenase, subunit A, domain 2"/>
    <property type="match status" value="1"/>
</dbReference>
<dbReference type="InterPro" id="IPR009075">
    <property type="entry name" value="AcylCo_DH/oxidase_C"/>
</dbReference>
<evidence type="ECO:0000256" key="1">
    <source>
        <dbReference type="ARBA" id="ARBA00001974"/>
    </source>
</evidence>
<proteinExistence type="inferred from homology"/>
<keyword evidence="5" id="KW-0560">Oxidoreductase</keyword>
<organism evidence="8 9">
    <name type="scientific">Pandoraea vervacti</name>
    <dbReference type="NCBI Taxonomy" id="656178"/>
    <lineage>
        <taxon>Bacteria</taxon>
        <taxon>Pseudomonadati</taxon>
        <taxon>Pseudomonadota</taxon>
        <taxon>Betaproteobacteria</taxon>
        <taxon>Burkholderiales</taxon>
        <taxon>Burkholderiaceae</taxon>
        <taxon>Pandoraea</taxon>
    </lineage>
</organism>
<feature type="domain" description="Acyl-CoA dehydrogenase/oxidase C-terminal" evidence="6">
    <location>
        <begin position="242"/>
        <end position="377"/>
    </location>
</feature>
<dbReference type="InterPro" id="IPR009100">
    <property type="entry name" value="AcylCoA_DH/oxidase_NM_dom_sf"/>
</dbReference>
<evidence type="ECO:0000256" key="5">
    <source>
        <dbReference type="ARBA" id="ARBA00023002"/>
    </source>
</evidence>
<evidence type="ECO:0008006" key="10">
    <source>
        <dbReference type="Google" id="ProtNLM"/>
    </source>
</evidence>